<dbReference type="AlphaFoldDB" id="A0A4R8VAI0"/>
<protein>
    <submittedName>
        <fullName evidence="1">Uncharacterized protein</fullName>
    </submittedName>
</protein>
<organism evidence="1 2">
    <name type="scientific">Terrimesophilobacter mesophilus</name>
    <dbReference type="NCBI Taxonomy" id="433647"/>
    <lineage>
        <taxon>Bacteria</taxon>
        <taxon>Bacillati</taxon>
        <taxon>Actinomycetota</taxon>
        <taxon>Actinomycetes</taxon>
        <taxon>Micrococcales</taxon>
        <taxon>Microbacteriaceae</taxon>
        <taxon>Terrimesophilobacter</taxon>
    </lineage>
</organism>
<dbReference type="OrthoDB" id="9969268at2"/>
<dbReference type="Proteomes" id="UP000298488">
    <property type="component" value="Unassembled WGS sequence"/>
</dbReference>
<evidence type="ECO:0000313" key="1">
    <source>
        <dbReference type="EMBL" id="TFB80251.1"/>
    </source>
</evidence>
<keyword evidence="2" id="KW-1185">Reference proteome</keyword>
<accession>A0A4R8VAI0</accession>
<dbReference type="RefSeq" id="WP_104096115.1">
    <property type="nucleotide sequence ID" value="NZ_JACHBP010000001.1"/>
</dbReference>
<evidence type="ECO:0000313" key="2">
    <source>
        <dbReference type="Proteomes" id="UP000298488"/>
    </source>
</evidence>
<name>A0A4R8VAI0_9MICO</name>
<gene>
    <name evidence="1" type="ORF">E3N84_09545</name>
</gene>
<proteinExistence type="predicted"/>
<dbReference type="EMBL" id="SOFI01000003">
    <property type="protein sequence ID" value="TFB80251.1"/>
    <property type="molecule type" value="Genomic_DNA"/>
</dbReference>
<sequence>MRLRSSIPLTIAGGTVLALAIAAPALALTRTWTSPTDASWSVASWGGGVPVAGDDVTFDGGPRSTYDLGNLTFGTFTFLSTHEVANGTGSITLHSGLNVLAPSVVRIDPLLSIDAPQVWSVEQGAELSFPSAVKTDGASALTLDIEGTMTIEATGNLDALATGCVIKDGSGLLRLLGGGGGMGTCAGDLAGLDVKAGEVAIVGSPNLGGKDFAVTGGALTGGTDSTAAVVHSLSLAAAGVLSPGATNGDDIGKIDLWGTSNWTGGTYQVDWDATAADSDYVHGANQAISVNGTKLDVRLAGSPSVGDAVKILGSDISYTGQFSSPEGVSLADGDEFTSNGQIYSIEYITQGAESGVLLHWLRAAPVPPPAPALADTGVDSWPVALGAFLVIGVGALLAARRRLRLFTTRRP</sequence>
<comment type="caution">
    <text evidence="1">The sequence shown here is derived from an EMBL/GenBank/DDBJ whole genome shotgun (WGS) entry which is preliminary data.</text>
</comment>
<reference evidence="1 2" key="1">
    <citation type="submission" date="2019-03" db="EMBL/GenBank/DDBJ databases">
        <title>Genomics of glacier-inhabiting Cryobacterium strains.</title>
        <authorList>
            <person name="Liu Q."/>
            <person name="Xin Y.-H."/>
        </authorList>
    </citation>
    <scope>NUCLEOTIDE SEQUENCE [LARGE SCALE GENOMIC DNA]</scope>
    <source>
        <strain evidence="1 2">CGMCC 1.10440</strain>
    </source>
</reference>